<protein>
    <recommendedName>
        <fullName evidence="3">DUF3795 domain-containing protein</fullName>
    </recommendedName>
</protein>
<dbReference type="AlphaFoldDB" id="C0C560"/>
<dbReference type="eggNOG" id="ENOG502ZB49">
    <property type="taxonomic scope" value="Bacteria"/>
</dbReference>
<comment type="caution">
    <text evidence="1">The sequence shown here is derived from an EMBL/GenBank/DDBJ whole genome shotgun (WGS) entry which is preliminary data.</text>
</comment>
<evidence type="ECO:0000313" key="2">
    <source>
        <dbReference type="Proteomes" id="UP000004893"/>
    </source>
</evidence>
<evidence type="ECO:0000313" key="1">
    <source>
        <dbReference type="EMBL" id="EEG72597.1"/>
    </source>
</evidence>
<sequence length="185" mass="21085">MKDFKRDNLLLSLCGLNCGLCPMRLGDHCPGCGGGEGNQSCRIAKCSLSHDKVEYCCECGSYPCGKYEGIDEFDSFITHRNRRKDLQKLKQAGVDLYVAEQEEKVRILRFLLENYNDGRRKNFFCVAVNLLELQDIRRIVEQAEAETKQDGSELKEKAACIVRLFRETADGQNIELKLRKKPGKK</sequence>
<gene>
    <name evidence="1" type="ORF">CLOHYLEM_07235</name>
</gene>
<accession>C0C560</accession>
<dbReference type="EMBL" id="ABYI02000040">
    <property type="protein sequence ID" value="EEG72597.1"/>
    <property type="molecule type" value="Genomic_DNA"/>
</dbReference>
<proteinExistence type="predicted"/>
<dbReference type="RefSeq" id="WP_006444591.1">
    <property type="nucleotide sequence ID" value="NZ_CP036524.1"/>
</dbReference>
<evidence type="ECO:0008006" key="3">
    <source>
        <dbReference type="Google" id="ProtNLM"/>
    </source>
</evidence>
<dbReference type="STRING" id="553973.CLOHYLEM_07235"/>
<organism evidence="1 2">
    <name type="scientific">[Clostridium] hylemonae DSM 15053</name>
    <dbReference type="NCBI Taxonomy" id="553973"/>
    <lineage>
        <taxon>Bacteria</taxon>
        <taxon>Bacillati</taxon>
        <taxon>Bacillota</taxon>
        <taxon>Clostridia</taxon>
        <taxon>Lachnospirales</taxon>
        <taxon>Lachnospiraceae</taxon>
    </lineage>
</organism>
<dbReference type="Proteomes" id="UP000004893">
    <property type="component" value="Unassembled WGS sequence"/>
</dbReference>
<dbReference type="HOGENOM" id="CLU_125869_0_0_9"/>
<reference evidence="1" key="2">
    <citation type="submission" date="2013-06" db="EMBL/GenBank/DDBJ databases">
        <title>Draft genome sequence of Clostridium hylemonae (DSM 15053).</title>
        <authorList>
            <person name="Sudarsanam P."/>
            <person name="Ley R."/>
            <person name="Guruge J."/>
            <person name="Turnbaugh P.J."/>
            <person name="Mahowald M."/>
            <person name="Liep D."/>
            <person name="Gordon J."/>
        </authorList>
    </citation>
    <scope>NUCLEOTIDE SEQUENCE</scope>
    <source>
        <strain evidence="1">DSM 15053</strain>
    </source>
</reference>
<reference evidence="1" key="1">
    <citation type="submission" date="2009-02" db="EMBL/GenBank/DDBJ databases">
        <authorList>
            <person name="Fulton L."/>
            <person name="Clifton S."/>
            <person name="Fulton B."/>
            <person name="Xu J."/>
            <person name="Minx P."/>
            <person name="Pepin K.H."/>
            <person name="Johnson M."/>
            <person name="Bhonagiri V."/>
            <person name="Nash W.E."/>
            <person name="Mardis E.R."/>
            <person name="Wilson R.K."/>
        </authorList>
    </citation>
    <scope>NUCLEOTIDE SEQUENCE [LARGE SCALE GENOMIC DNA]</scope>
    <source>
        <strain evidence="1">DSM 15053</strain>
    </source>
</reference>
<name>C0C560_9FIRM</name>
<dbReference type="OrthoDB" id="5419848at2"/>
<keyword evidence="2" id="KW-1185">Reference proteome</keyword>